<keyword evidence="5" id="KW-0560">Oxidoreductase</keyword>
<accession>A0A4Y9XTT7</accession>
<dbReference type="Proteomes" id="UP000298327">
    <property type="component" value="Unassembled WGS sequence"/>
</dbReference>
<evidence type="ECO:0000313" key="10">
    <source>
        <dbReference type="Proteomes" id="UP000298327"/>
    </source>
</evidence>
<dbReference type="PANTHER" id="PTHR33577:SF15">
    <property type="entry name" value="HEME HALOPEROXIDASE FAMILY PROFILE DOMAIN-CONTAINING PROTEIN"/>
    <property type="match status" value="1"/>
</dbReference>
<dbReference type="PROSITE" id="PS51405">
    <property type="entry name" value="HEME_HALOPEROXIDASE"/>
    <property type="match status" value="1"/>
</dbReference>
<keyword evidence="3" id="KW-0349">Heme</keyword>
<protein>
    <recommendedName>
        <fullName evidence="8">Heme haloperoxidase family profile domain-containing protein</fullName>
    </recommendedName>
</protein>
<dbReference type="PANTHER" id="PTHR33577">
    <property type="entry name" value="STERIGMATOCYSTIN BIOSYNTHESIS PEROXIDASE STCC-RELATED"/>
    <property type="match status" value="1"/>
</dbReference>
<dbReference type="Gene3D" id="1.10.489.10">
    <property type="entry name" value="Chloroperoxidase-like"/>
    <property type="match status" value="1"/>
</dbReference>
<dbReference type="EMBL" id="SEOQ01001188">
    <property type="protein sequence ID" value="TFY53192.1"/>
    <property type="molecule type" value="Genomic_DNA"/>
</dbReference>
<comment type="cofactor">
    <cofactor evidence="1">
        <name>heme b</name>
        <dbReference type="ChEBI" id="CHEBI:60344"/>
    </cofactor>
</comment>
<evidence type="ECO:0000256" key="4">
    <source>
        <dbReference type="ARBA" id="ARBA00022723"/>
    </source>
</evidence>
<keyword evidence="2" id="KW-0575">Peroxidase</keyword>
<evidence type="ECO:0000256" key="3">
    <source>
        <dbReference type="ARBA" id="ARBA00022617"/>
    </source>
</evidence>
<evidence type="ECO:0000256" key="5">
    <source>
        <dbReference type="ARBA" id="ARBA00023002"/>
    </source>
</evidence>
<evidence type="ECO:0000256" key="2">
    <source>
        <dbReference type="ARBA" id="ARBA00022559"/>
    </source>
</evidence>
<dbReference type="GO" id="GO:0046872">
    <property type="term" value="F:metal ion binding"/>
    <property type="evidence" value="ECO:0007669"/>
    <property type="project" value="UniProtKB-KW"/>
</dbReference>
<name>A0A4Y9XTT7_9AGAM</name>
<evidence type="ECO:0000259" key="8">
    <source>
        <dbReference type="PROSITE" id="PS51405"/>
    </source>
</evidence>
<keyword evidence="10" id="KW-1185">Reference proteome</keyword>
<keyword evidence="4" id="KW-0479">Metal-binding</keyword>
<comment type="similarity">
    <text evidence="7">Belongs to the chloroperoxidase family.</text>
</comment>
<organism evidence="9 10">
    <name type="scientific">Dentipellis fragilis</name>
    <dbReference type="NCBI Taxonomy" id="205917"/>
    <lineage>
        <taxon>Eukaryota</taxon>
        <taxon>Fungi</taxon>
        <taxon>Dikarya</taxon>
        <taxon>Basidiomycota</taxon>
        <taxon>Agaricomycotina</taxon>
        <taxon>Agaricomycetes</taxon>
        <taxon>Russulales</taxon>
        <taxon>Hericiaceae</taxon>
        <taxon>Dentipellis</taxon>
    </lineage>
</organism>
<gene>
    <name evidence="9" type="ORF">EVG20_g10229</name>
</gene>
<comment type="caution">
    <text evidence="9">The sequence shown here is derived from an EMBL/GenBank/DDBJ whole genome shotgun (WGS) entry which is preliminary data.</text>
</comment>
<dbReference type="OrthoDB" id="2542103at2759"/>
<evidence type="ECO:0000313" key="9">
    <source>
        <dbReference type="EMBL" id="TFY53192.1"/>
    </source>
</evidence>
<sequence>MDPNLYVQMKSIAAKHGGIYGYDTMKEVLQARYDDSLARNPTFYWLPVAALVPLGSKTFIANLFANGTYGAGGVPNEASIASFFGARALPDGRYEYVPERFPDNWYRRAEPLGIVEAVAVILDFILSTDVPFGANAGRVNAFLPFDVGALTDVNGLACFLLTALQANVPSMIAQPLRDVEGIVGQVLDKITPLFKNFGCPEYNATQAQAHKDMSKWTTFGPLASQDQAYGSKSS</sequence>
<dbReference type="InterPro" id="IPR036851">
    <property type="entry name" value="Chloroperoxidase-like_sf"/>
</dbReference>
<dbReference type="Pfam" id="PF01328">
    <property type="entry name" value="Peroxidase_2"/>
    <property type="match status" value="1"/>
</dbReference>
<reference evidence="9 10" key="1">
    <citation type="submission" date="2019-02" db="EMBL/GenBank/DDBJ databases">
        <title>Genome sequencing of the rare red list fungi Dentipellis fragilis.</title>
        <authorList>
            <person name="Buettner E."/>
            <person name="Kellner H."/>
        </authorList>
    </citation>
    <scope>NUCLEOTIDE SEQUENCE [LARGE SCALE GENOMIC DNA]</scope>
    <source>
        <strain evidence="9 10">DSM 105465</strain>
    </source>
</reference>
<evidence type="ECO:0000256" key="7">
    <source>
        <dbReference type="ARBA" id="ARBA00025795"/>
    </source>
</evidence>
<dbReference type="InterPro" id="IPR000028">
    <property type="entry name" value="Chloroperoxidase"/>
</dbReference>
<keyword evidence="6" id="KW-0408">Iron</keyword>
<dbReference type="GO" id="GO:0004601">
    <property type="term" value="F:peroxidase activity"/>
    <property type="evidence" value="ECO:0007669"/>
    <property type="project" value="UniProtKB-KW"/>
</dbReference>
<evidence type="ECO:0000256" key="1">
    <source>
        <dbReference type="ARBA" id="ARBA00001970"/>
    </source>
</evidence>
<dbReference type="AlphaFoldDB" id="A0A4Y9XTT7"/>
<feature type="domain" description="Heme haloperoxidase family profile" evidence="8">
    <location>
        <begin position="1"/>
        <end position="119"/>
    </location>
</feature>
<proteinExistence type="inferred from homology"/>
<evidence type="ECO:0000256" key="6">
    <source>
        <dbReference type="ARBA" id="ARBA00023004"/>
    </source>
</evidence>